<dbReference type="AlphaFoldDB" id="A0A918XLZ2"/>
<sequence length="110" mass="12221">MVLVSLLCLSLPTRADDSSTEIEALLSQVAQSGCEFQRNGSVHSAEDAADHLRLKYRRGKRHVNSTEQLIDRLASESSWTGKAYSVICDGVERPSRDWLYEALASLRAPE</sequence>
<reference evidence="1" key="1">
    <citation type="journal article" date="2014" name="Int. J. Syst. Evol. Microbiol.">
        <title>Complete genome sequence of Corynebacterium casei LMG S-19264T (=DSM 44701T), isolated from a smear-ripened cheese.</title>
        <authorList>
            <consortium name="US DOE Joint Genome Institute (JGI-PGF)"/>
            <person name="Walter F."/>
            <person name="Albersmeier A."/>
            <person name="Kalinowski J."/>
            <person name="Ruckert C."/>
        </authorList>
    </citation>
    <scope>NUCLEOTIDE SEQUENCE</scope>
    <source>
        <strain evidence="1">KCTC 23430</strain>
    </source>
</reference>
<dbReference type="EMBL" id="BMYM01000002">
    <property type="protein sequence ID" value="GHD36898.1"/>
    <property type="molecule type" value="Genomic_DNA"/>
</dbReference>
<dbReference type="Pfam" id="PF17263">
    <property type="entry name" value="DUF5329"/>
    <property type="match status" value="1"/>
</dbReference>
<evidence type="ECO:0000313" key="2">
    <source>
        <dbReference type="Proteomes" id="UP000644693"/>
    </source>
</evidence>
<protein>
    <recommendedName>
        <fullName evidence="3">DUF5329 domain-containing protein</fullName>
    </recommendedName>
</protein>
<evidence type="ECO:0000313" key="1">
    <source>
        <dbReference type="EMBL" id="GHD36898.1"/>
    </source>
</evidence>
<dbReference type="Proteomes" id="UP000644693">
    <property type="component" value="Unassembled WGS sequence"/>
</dbReference>
<keyword evidence="2" id="KW-1185">Reference proteome</keyword>
<gene>
    <name evidence="1" type="ORF">GCM10007053_25850</name>
</gene>
<reference evidence="1" key="2">
    <citation type="submission" date="2020-09" db="EMBL/GenBank/DDBJ databases">
        <authorList>
            <person name="Sun Q."/>
            <person name="Kim S."/>
        </authorList>
    </citation>
    <scope>NUCLEOTIDE SEQUENCE</scope>
    <source>
        <strain evidence="1">KCTC 23430</strain>
    </source>
</reference>
<evidence type="ECO:0008006" key="3">
    <source>
        <dbReference type="Google" id="ProtNLM"/>
    </source>
</evidence>
<proteinExistence type="predicted"/>
<organism evidence="1 2">
    <name type="scientific">Parahalioglobus pacificus</name>
    <dbReference type="NCBI Taxonomy" id="930806"/>
    <lineage>
        <taxon>Bacteria</taxon>
        <taxon>Pseudomonadati</taxon>
        <taxon>Pseudomonadota</taxon>
        <taxon>Gammaproteobacteria</taxon>
        <taxon>Cellvibrionales</taxon>
        <taxon>Halieaceae</taxon>
        <taxon>Parahalioglobus</taxon>
    </lineage>
</organism>
<name>A0A918XLZ2_9GAMM</name>
<accession>A0A918XLZ2</accession>
<dbReference type="InterPro" id="IPR035242">
    <property type="entry name" value="DUF5329"/>
</dbReference>
<comment type="caution">
    <text evidence="1">The sequence shown here is derived from an EMBL/GenBank/DDBJ whole genome shotgun (WGS) entry which is preliminary data.</text>
</comment>